<keyword evidence="3" id="KW-0393">Immunoglobulin domain</keyword>
<dbReference type="Gene3D" id="2.60.40.10">
    <property type="entry name" value="Immunoglobulins"/>
    <property type="match status" value="1"/>
</dbReference>
<dbReference type="PANTHER" id="PTHR47633">
    <property type="entry name" value="IMMUNOGLOBULIN"/>
    <property type="match status" value="1"/>
</dbReference>
<keyword evidence="6" id="KW-1185">Reference proteome</keyword>
<evidence type="ECO:0000256" key="3">
    <source>
        <dbReference type="ARBA" id="ARBA00023319"/>
    </source>
</evidence>
<comment type="similarity">
    <text evidence="1">Belongs to the protein kinase superfamily. CAMK Ser/Thr protein kinase family.</text>
</comment>
<dbReference type="InterPro" id="IPR003599">
    <property type="entry name" value="Ig_sub"/>
</dbReference>
<dbReference type="SUPFAM" id="SSF48726">
    <property type="entry name" value="Immunoglobulin"/>
    <property type="match status" value="1"/>
</dbReference>
<dbReference type="GO" id="GO:0042692">
    <property type="term" value="P:muscle cell differentiation"/>
    <property type="evidence" value="ECO:0007669"/>
    <property type="project" value="TreeGrafter"/>
</dbReference>
<dbReference type="GeneTree" id="ENSGT00940000163418"/>
<reference evidence="5" key="1">
    <citation type="submission" date="2019-06" db="EMBL/GenBank/DDBJ databases">
        <title>G10K-VGP Goodes thornscrub tortoise genome, primary haplotype.</title>
        <authorList>
            <person name="Murphy B."/>
            <person name="Edwards T."/>
            <person name="Rhie A."/>
            <person name="Koren S."/>
            <person name="Phillippy A."/>
            <person name="Fedrigo O."/>
            <person name="Haase B."/>
            <person name="Mountcastle J."/>
            <person name="Lewin H."/>
            <person name="Damas J."/>
            <person name="Howe K."/>
            <person name="Formenti G."/>
            <person name="Myers G."/>
            <person name="Durbin R."/>
            <person name="Jarvis E.D."/>
        </authorList>
    </citation>
    <scope>NUCLEOTIDE SEQUENCE [LARGE SCALE GENOMIC DNA]</scope>
</reference>
<evidence type="ECO:0000256" key="1">
    <source>
        <dbReference type="ARBA" id="ARBA00006692"/>
    </source>
</evidence>
<dbReference type="AlphaFoldDB" id="A0A8C4Y415"/>
<dbReference type="Pfam" id="PF07679">
    <property type="entry name" value="I-set"/>
    <property type="match status" value="1"/>
</dbReference>
<dbReference type="SMART" id="SM00409">
    <property type="entry name" value="IG"/>
    <property type="match status" value="1"/>
</dbReference>
<feature type="domain" description="Ig-like" evidence="4">
    <location>
        <begin position="29"/>
        <end position="116"/>
    </location>
</feature>
<dbReference type="InterPro" id="IPR007110">
    <property type="entry name" value="Ig-like_dom"/>
</dbReference>
<accession>A0A8C4Y415</accession>
<organism evidence="5 6">
    <name type="scientific">Gopherus evgoodei</name>
    <name type="common">Goodes thornscrub tortoise</name>
    <dbReference type="NCBI Taxonomy" id="1825980"/>
    <lineage>
        <taxon>Eukaryota</taxon>
        <taxon>Metazoa</taxon>
        <taxon>Chordata</taxon>
        <taxon>Craniata</taxon>
        <taxon>Vertebrata</taxon>
        <taxon>Euteleostomi</taxon>
        <taxon>Archelosauria</taxon>
        <taxon>Testudinata</taxon>
        <taxon>Testudines</taxon>
        <taxon>Cryptodira</taxon>
        <taxon>Durocryptodira</taxon>
        <taxon>Testudinoidea</taxon>
        <taxon>Testudinidae</taxon>
        <taxon>Gopherus</taxon>
    </lineage>
</organism>
<dbReference type="PANTHER" id="PTHR47633:SF3">
    <property type="entry name" value="STRIATED MUSCLE PREFERENTIALLY EXPRESSED PROTEIN KINASE"/>
    <property type="match status" value="1"/>
</dbReference>
<dbReference type="InterPro" id="IPR036179">
    <property type="entry name" value="Ig-like_dom_sf"/>
</dbReference>
<dbReference type="GO" id="GO:0004674">
    <property type="term" value="F:protein serine/threonine kinase activity"/>
    <property type="evidence" value="ECO:0007669"/>
    <property type="project" value="UniProtKB-KW"/>
</dbReference>
<reference evidence="5" key="2">
    <citation type="submission" date="2025-08" db="UniProtKB">
        <authorList>
            <consortium name="Ensembl"/>
        </authorList>
    </citation>
    <scope>IDENTIFICATION</scope>
</reference>
<reference evidence="5" key="3">
    <citation type="submission" date="2025-09" db="UniProtKB">
        <authorList>
            <consortium name="Ensembl"/>
        </authorList>
    </citation>
    <scope>IDENTIFICATION</scope>
</reference>
<dbReference type="FunFam" id="2.60.40.10:FF:000080">
    <property type="entry name" value="Myosin light chain kinase, smooth muscle"/>
    <property type="match status" value="1"/>
</dbReference>
<protein>
    <recommendedName>
        <fullName evidence="4">Ig-like domain-containing protein</fullName>
    </recommendedName>
</protein>
<sequence>MGLAQSPSPPALSCLAEELTCSARLTVRPSIQPLFTRKLEDLAVVKGRMARFDCKISGTPMPTVTWTHFGSENVRLQQERGLHSLLIVHVDSEDEGQYGVCATNEQGQAECTAELYVEEPRPAATSHR</sequence>
<keyword evidence="2" id="KW-1015">Disulfide bond</keyword>
<evidence type="ECO:0000313" key="5">
    <source>
        <dbReference type="Ensembl" id="ENSGEVP00005017101.1"/>
    </source>
</evidence>
<proteinExistence type="inferred from homology"/>
<dbReference type="OrthoDB" id="2570713at2759"/>
<dbReference type="Ensembl" id="ENSGEVT00005017966.1">
    <property type="protein sequence ID" value="ENSGEVP00005017101.1"/>
    <property type="gene ID" value="ENSGEVG00005012140.1"/>
</dbReference>
<evidence type="ECO:0000259" key="4">
    <source>
        <dbReference type="PROSITE" id="PS50835"/>
    </source>
</evidence>
<dbReference type="InterPro" id="IPR013098">
    <property type="entry name" value="Ig_I-set"/>
</dbReference>
<evidence type="ECO:0000313" key="6">
    <source>
        <dbReference type="Proteomes" id="UP000694390"/>
    </source>
</evidence>
<evidence type="ECO:0000256" key="2">
    <source>
        <dbReference type="ARBA" id="ARBA00023157"/>
    </source>
</evidence>
<dbReference type="InterPro" id="IPR013783">
    <property type="entry name" value="Ig-like_fold"/>
</dbReference>
<dbReference type="Proteomes" id="UP000694390">
    <property type="component" value="Chromosome 11"/>
</dbReference>
<name>A0A8C4Y415_9SAUR</name>
<dbReference type="PROSITE" id="PS50835">
    <property type="entry name" value="IG_LIKE"/>
    <property type="match status" value="1"/>
</dbReference>